<name>A0A5C7HI87_9ROSI</name>
<accession>A0A5C7HI87</accession>
<dbReference type="SUPFAM" id="SSF46565">
    <property type="entry name" value="Chaperone J-domain"/>
    <property type="match status" value="1"/>
</dbReference>
<gene>
    <name evidence="2" type="ORF">EZV62_017415</name>
</gene>
<comment type="caution">
    <text evidence="2">The sequence shown here is derived from an EMBL/GenBank/DDBJ whole genome shotgun (WGS) entry which is preliminary data.</text>
</comment>
<dbReference type="AlphaFoldDB" id="A0A5C7HI87"/>
<evidence type="ECO:0000313" key="3">
    <source>
        <dbReference type="Proteomes" id="UP000323000"/>
    </source>
</evidence>
<reference evidence="3" key="1">
    <citation type="journal article" date="2019" name="Gigascience">
        <title>De novo genome assembly of the endangered Acer yangbiense, a plant species with extremely small populations endemic to Yunnan Province, China.</title>
        <authorList>
            <person name="Yang J."/>
            <person name="Wariss H.M."/>
            <person name="Tao L."/>
            <person name="Zhang R."/>
            <person name="Yun Q."/>
            <person name="Hollingsworth P."/>
            <person name="Dao Z."/>
            <person name="Luo G."/>
            <person name="Guo H."/>
            <person name="Ma Y."/>
            <person name="Sun W."/>
        </authorList>
    </citation>
    <scope>NUCLEOTIDE SEQUENCE [LARGE SCALE GENOMIC DNA]</scope>
    <source>
        <strain evidence="3">cv. Malutang</strain>
    </source>
</reference>
<organism evidence="2 3">
    <name type="scientific">Acer yangbiense</name>
    <dbReference type="NCBI Taxonomy" id="1000413"/>
    <lineage>
        <taxon>Eukaryota</taxon>
        <taxon>Viridiplantae</taxon>
        <taxon>Streptophyta</taxon>
        <taxon>Embryophyta</taxon>
        <taxon>Tracheophyta</taxon>
        <taxon>Spermatophyta</taxon>
        <taxon>Magnoliopsida</taxon>
        <taxon>eudicotyledons</taxon>
        <taxon>Gunneridae</taxon>
        <taxon>Pentapetalae</taxon>
        <taxon>rosids</taxon>
        <taxon>malvids</taxon>
        <taxon>Sapindales</taxon>
        <taxon>Sapindaceae</taxon>
        <taxon>Hippocastanoideae</taxon>
        <taxon>Acereae</taxon>
        <taxon>Acer</taxon>
    </lineage>
</organism>
<dbReference type="PANTHER" id="PTHR44137">
    <property type="entry name" value="BNAC03G44070D PROTEIN"/>
    <property type="match status" value="1"/>
</dbReference>
<dbReference type="SMART" id="SM00271">
    <property type="entry name" value="DnaJ"/>
    <property type="match status" value="1"/>
</dbReference>
<proteinExistence type="predicted"/>
<dbReference type="PANTHER" id="PTHR44137:SF32">
    <property type="entry name" value="DNAJ HEAT SHOCK AMINO-TERMINAL DOMAIN PROTEIN"/>
    <property type="match status" value="1"/>
</dbReference>
<dbReference type="Gene3D" id="1.10.287.110">
    <property type="entry name" value="DnaJ domain"/>
    <property type="match status" value="1"/>
</dbReference>
<dbReference type="PROSITE" id="PS50076">
    <property type="entry name" value="DNAJ_2"/>
    <property type="match status" value="1"/>
</dbReference>
<dbReference type="OrthoDB" id="10250354at2759"/>
<dbReference type="InterPro" id="IPR036869">
    <property type="entry name" value="J_dom_sf"/>
</dbReference>
<feature type="domain" description="J" evidence="1">
    <location>
        <begin position="97"/>
        <end position="162"/>
    </location>
</feature>
<sequence length="167" mass="18799">MMSSSSSSSSSSDVQNIWFNDVDGEAVESLLDKLEDKEAKACKDIAEDFFQQQNIDMAMFCLATASAKDPNLADIERCKQAYVAHKVVSKKSKMRNWPYVVLGIKDYGVGVEEIERSYKRKALMFHPDKFSSVAANTAMKHINAAREILSDSRTRNALHKVMQNLRV</sequence>
<dbReference type="EMBL" id="VAHF01000008">
    <property type="protein sequence ID" value="TXG56102.1"/>
    <property type="molecule type" value="Genomic_DNA"/>
</dbReference>
<evidence type="ECO:0000313" key="2">
    <source>
        <dbReference type="EMBL" id="TXG56102.1"/>
    </source>
</evidence>
<evidence type="ECO:0000259" key="1">
    <source>
        <dbReference type="PROSITE" id="PS50076"/>
    </source>
</evidence>
<dbReference type="CDD" id="cd06257">
    <property type="entry name" value="DnaJ"/>
    <property type="match status" value="1"/>
</dbReference>
<keyword evidence="3" id="KW-1185">Reference proteome</keyword>
<dbReference type="Pfam" id="PF00226">
    <property type="entry name" value="DnaJ"/>
    <property type="match status" value="1"/>
</dbReference>
<dbReference type="Proteomes" id="UP000323000">
    <property type="component" value="Chromosome 8"/>
</dbReference>
<protein>
    <recommendedName>
        <fullName evidence="1">J domain-containing protein</fullName>
    </recommendedName>
</protein>
<dbReference type="InterPro" id="IPR001623">
    <property type="entry name" value="DnaJ_domain"/>
</dbReference>